<dbReference type="GO" id="GO:0005737">
    <property type="term" value="C:cytoplasm"/>
    <property type="evidence" value="ECO:0007669"/>
    <property type="project" value="UniProtKB-SubCell"/>
</dbReference>
<evidence type="ECO:0000256" key="10">
    <source>
        <dbReference type="HAMAP-Rule" id="MF_00278"/>
    </source>
</evidence>
<evidence type="ECO:0000256" key="2">
    <source>
        <dbReference type="ARBA" id="ARBA00011152"/>
    </source>
</evidence>
<comment type="caution">
    <text evidence="13">The sequence shown here is derived from an EMBL/GenBank/DDBJ whole genome shotgun (WGS) entry which is preliminary data.</text>
</comment>
<dbReference type="PANTHER" id="PTHR42701:SF1">
    <property type="entry name" value="IMIDAZOLE GLYCEROL PHOSPHATE SYNTHASE SUBUNIT HISH"/>
    <property type="match status" value="1"/>
</dbReference>
<evidence type="ECO:0000313" key="13">
    <source>
        <dbReference type="EMBL" id="OGG14173.1"/>
    </source>
</evidence>
<sequence length="204" mass="22969">MTTNVCILDYGSGNVRSVYNMMSQIVSQVTISNAAQDVRSATHLILPGVGAFGASMEKIQKKLPLKVLKEEIFTKKKPFLGICVGMQVLAETGHEFGEHKGLGWIEGTVRKLNSGNLPLPHMGWNEVTIQKQSPILKRFPHNPDFYFVHSYVFEVKHDKDIVGTTLYHENFCSVLFRGNIFGVQFHPEKSQKVGKILLENFIHI</sequence>
<dbReference type="PROSITE" id="PS51273">
    <property type="entry name" value="GATASE_TYPE_1"/>
    <property type="match status" value="1"/>
</dbReference>
<dbReference type="InterPro" id="IPR017926">
    <property type="entry name" value="GATASE"/>
</dbReference>
<feature type="active site" evidence="10 11">
    <location>
        <position position="186"/>
    </location>
</feature>
<dbReference type="STRING" id="1798375.A2773_02795"/>
<evidence type="ECO:0000313" key="14">
    <source>
        <dbReference type="Proteomes" id="UP000177383"/>
    </source>
</evidence>
<protein>
    <recommendedName>
        <fullName evidence="10">Imidazole glycerol phosphate synthase subunit HisH</fullName>
        <ecNumber evidence="10">4.3.2.10</ecNumber>
    </recommendedName>
    <alternativeName>
        <fullName evidence="10">IGP synthase glutaminase subunit</fullName>
        <ecNumber evidence="10">3.5.1.2</ecNumber>
    </alternativeName>
    <alternativeName>
        <fullName evidence="10">IGP synthase subunit HisH</fullName>
    </alternativeName>
    <alternativeName>
        <fullName evidence="10">ImGP synthase subunit HisH</fullName>
        <shortName evidence="10">IGPS subunit HisH</shortName>
    </alternativeName>
</protein>
<keyword evidence="7 10" id="KW-0456">Lyase</keyword>
<feature type="active site" evidence="10 11">
    <location>
        <position position="188"/>
    </location>
</feature>
<feature type="active site" description="Nucleophile" evidence="10 11">
    <location>
        <position position="83"/>
    </location>
</feature>
<evidence type="ECO:0000256" key="11">
    <source>
        <dbReference type="PIRSR" id="PIRSR000495-1"/>
    </source>
</evidence>
<feature type="domain" description="Glutamine amidotransferase" evidence="12">
    <location>
        <begin position="7"/>
        <end position="201"/>
    </location>
</feature>
<evidence type="ECO:0000256" key="1">
    <source>
        <dbReference type="ARBA" id="ARBA00005091"/>
    </source>
</evidence>
<dbReference type="EC" id="3.5.1.2" evidence="10"/>
<evidence type="ECO:0000256" key="7">
    <source>
        <dbReference type="ARBA" id="ARBA00023239"/>
    </source>
</evidence>
<dbReference type="Pfam" id="PF00117">
    <property type="entry name" value="GATase"/>
    <property type="match status" value="1"/>
</dbReference>
<keyword evidence="4 10" id="KW-0378">Hydrolase</keyword>
<dbReference type="GO" id="GO:0000105">
    <property type="term" value="P:L-histidine biosynthetic process"/>
    <property type="evidence" value="ECO:0007669"/>
    <property type="project" value="UniProtKB-UniRule"/>
</dbReference>
<dbReference type="PIRSF" id="PIRSF000495">
    <property type="entry name" value="Amidotransf_hisH"/>
    <property type="match status" value="1"/>
</dbReference>
<evidence type="ECO:0000256" key="9">
    <source>
        <dbReference type="ARBA" id="ARBA00049534"/>
    </source>
</evidence>
<dbReference type="HAMAP" id="MF_00278">
    <property type="entry name" value="HisH"/>
    <property type="match status" value="1"/>
</dbReference>
<evidence type="ECO:0000256" key="4">
    <source>
        <dbReference type="ARBA" id="ARBA00022801"/>
    </source>
</evidence>
<dbReference type="AlphaFoldDB" id="A0A1F5ZP61"/>
<dbReference type="Gene3D" id="3.40.50.880">
    <property type="match status" value="1"/>
</dbReference>
<keyword evidence="3 10" id="KW-0028">Amino-acid biosynthesis</keyword>
<dbReference type="UniPathway" id="UPA00031">
    <property type="reaction ID" value="UER00010"/>
</dbReference>
<proteinExistence type="inferred from homology"/>
<evidence type="ECO:0000256" key="5">
    <source>
        <dbReference type="ARBA" id="ARBA00022962"/>
    </source>
</evidence>
<keyword evidence="13" id="KW-0808">Transferase</keyword>
<dbReference type="CDD" id="cd01748">
    <property type="entry name" value="GATase1_IGP_Synthase"/>
    <property type="match status" value="1"/>
</dbReference>
<evidence type="ECO:0000256" key="6">
    <source>
        <dbReference type="ARBA" id="ARBA00023102"/>
    </source>
</evidence>
<evidence type="ECO:0000256" key="8">
    <source>
        <dbReference type="ARBA" id="ARBA00047838"/>
    </source>
</evidence>
<keyword evidence="6 10" id="KW-0368">Histidine biosynthesis</keyword>
<dbReference type="EMBL" id="MFJE01000023">
    <property type="protein sequence ID" value="OGG14173.1"/>
    <property type="molecule type" value="Genomic_DNA"/>
</dbReference>
<dbReference type="PANTHER" id="PTHR42701">
    <property type="entry name" value="IMIDAZOLE GLYCEROL PHOSPHATE SYNTHASE SUBUNIT HISH"/>
    <property type="match status" value="1"/>
</dbReference>
<evidence type="ECO:0000259" key="12">
    <source>
        <dbReference type="Pfam" id="PF00117"/>
    </source>
</evidence>
<comment type="subcellular location">
    <subcellularLocation>
        <location evidence="10">Cytoplasm</location>
    </subcellularLocation>
</comment>
<comment type="subunit">
    <text evidence="2 10">Heterodimer of HisH and HisF.</text>
</comment>
<dbReference type="EC" id="4.3.2.10" evidence="10"/>
<dbReference type="Proteomes" id="UP000177383">
    <property type="component" value="Unassembled WGS sequence"/>
</dbReference>
<comment type="pathway">
    <text evidence="1 10">Amino-acid biosynthesis; L-histidine biosynthesis; L-histidine from 5-phospho-alpha-D-ribose 1-diphosphate: step 5/9.</text>
</comment>
<dbReference type="InterPro" id="IPR029062">
    <property type="entry name" value="Class_I_gatase-like"/>
</dbReference>
<organism evidence="13 14">
    <name type="scientific">Candidatus Gottesmanbacteria bacterium RIFCSPHIGHO2_01_FULL_39_10</name>
    <dbReference type="NCBI Taxonomy" id="1798375"/>
    <lineage>
        <taxon>Bacteria</taxon>
        <taxon>Candidatus Gottesmaniibacteriota</taxon>
    </lineage>
</organism>
<keyword evidence="5 10" id="KW-0315">Glutamine amidotransferase</keyword>
<gene>
    <name evidence="10" type="primary">hisH</name>
    <name evidence="13" type="ORF">A2773_02795</name>
</gene>
<comment type="function">
    <text evidence="10">IGPS catalyzes the conversion of PRFAR and glutamine to IGP, AICAR and glutamate. The HisH subunit catalyzes the hydrolysis of glutamine to glutamate and ammonia as part of the synthesis of IGP and AICAR. The resulting ammonia molecule is channeled to the active site of HisF.</text>
</comment>
<keyword evidence="10" id="KW-0963">Cytoplasm</keyword>
<dbReference type="GO" id="GO:0004359">
    <property type="term" value="F:glutaminase activity"/>
    <property type="evidence" value="ECO:0007669"/>
    <property type="project" value="UniProtKB-EC"/>
</dbReference>
<comment type="catalytic activity">
    <reaction evidence="9 10">
        <text>L-glutamine + H2O = L-glutamate + NH4(+)</text>
        <dbReference type="Rhea" id="RHEA:15889"/>
        <dbReference type="ChEBI" id="CHEBI:15377"/>
        <dbReference type="ChEBI" id="CHEBI:28938"/>
        <dbReference type="ChEBI" id="CHEBI:29985"/>
        <dbReference type="ChEBI" id="CHEBI:58359"/>
        <dbReference type="EC" id="3.5.1.2"/>
    </reaction>
</comment>
<name>A0A1F5ZP61_9BACT</name>
<reference evidence="13 14" key="1">
    <citation type="journal article" date="2016" name="Nat. Commun.">
        <title>Thousands of microbial genomes shed light on interconnected biogeochemical processes in an aquifer system.</title>
        <authorList>
            <person name="Anantharaman K."/>
            <person name="Brown C.T."/>
            <person name="Hug L.A."/>
            <person name="Sharon I."/>
            <person name="Castelle C.J."/>
            <person name="Probst A.J."/>
            <person name="Thomas B.C."/>
            <person name="Singh A."/>
            <person name="Wilkins M.J."/>
            <person name="Karaoz U."/>
            <person name="Brodie E.L."/>
            <person name="Williams K.H."/>
            <person name="Hubbard S.S."/>
            <person name="Banfield J.F."/>
        </authorList>
    </citation>
    <scope>NUCLEOTIDE SEQUENCE [LARGE SCALE GENOMIC DNA]</scope>
</reference>
<dbReference type="SUPFAM" id="SSF52317">
    <property type="entry name" value="Class I glutamine amidotransferase-like"/>
    <property type="match status" value="1"/>
</dbReference>
<dbReference type="GO" id="GO:0016829">
    <property type="term" value="F:lyase activity"/>
    <property type="evidence" value="ECO:0007669"/>
    <property type="project" value="UniProtKB-KW"/>
</dbReference>
<dbReference type="NCBIfam" id="TIGR01855">
    <property type="entry name" value="IMP_synth_hisH"/>
    <property type="match status" value="1"/>
</dbReference>
<dbReference type="GO" id="GO:0000107">
    <property type="term" value="F:imidazoleglycerol-phosphate synthase activity"/>
    <property type="evidence" value="ECO:0007669"/>
    <property type="project" value="UniProtKB-UniRule"/>
</dbReference>
<comment type="catalytic activity">
    <reaction evidence="8 10">
        <text>5-[(5-phospho-1-deoxy-D-ribulos-1-ylimino)methylamino]-1-(5-phospho-beta-D-ribosyl)imidazole-4-carboxamide + L-glutamine = D-erythro-1-(imidazol-4-yl)glycerol 3-phosphate + 5-amino-1-(5-phospho-beta-D-ribosyl)imidazole-4-carboxamide + L-glutamate + H(+)</text>
        <dbReference type="Rhea" id="RHEA:24793"/>
        <dbReference type="ChEBI" id="CHEBI:15378"/>
        <dbReference type="ChEBI" id="CHEBI:29985"/>
        <dbReference type="ChEBI" id="CHEBI:58278"/>
        <dbReference type="ChEBI" id="CHEBI:58359"/>
        <dbReference type="ChEBI" id="CHEBI:58475"/>
        <dbReference type="ChEBI" id="CHEBI:58525"/>
        <dbReference type="EC" id="4.3.2.10"/>
    </reaction>
</comment>
<evidence type="ECO:0000256" key="3">
    <source>
        <dbReference type="ARBA" id="ARBA00022605"/>
    </source>
</evidence>
<dbReference type="InterPro" id="IPR010139">
    <property type="entry name" value="Imidazole-glycPsynth_HisH"/>
</dbReference>
<accession>A0A1F5ZP61</accession>